<feature type="domain" description="STAS" evidence="1">
    <location>
        <begin position="1"/>
        <end position="110"/>
    </location>
</feature>
<dbReference type="PANTHER" id="PTHR35849">
    <property type="entry name" value="BLR2341 PROTEIN"/>
    <property type="match status" value="1"/>
</dbReference>
<dbReference type="EMBL" id="CP017448">
    <property type="protein sequence ID" value="AOV16589.1"/>
    <property type="molecule type" value="Genomic_DNA"/>
</dbReference>
<dbReference type="InterPro" id="IPR052746">
    <property type="entry name" value="MlaB_ABC_Transporter"/>
</dbReference>
<protein>
    <recommendedName>
        <fullName evidence="1">STAS domain-containing protein</fullName>
    </recommendedName>
</protein>
<dbReference type="InterPro" id="IPR002645">
    <property type="entry name" value="STAS_dom"/>
</dbReference>
<dbReference type="AlphaFoldDB" id="A0A1D8K6J1"/>
<dbReference type="PANTHER" id="PTHR35849:SF2">
    <property type="entry name" value="BLR2341 PROTEIN"/>
    <property type="match status" value="1"/>
</dbReference>
<evidence type="ECO:0000259" key="1">
    <source>
        <dbReference type="PROSITE" id="PS50801"/>
    </source>
</evidence>
<dbReference type="CDD" id="cd07043">
    <property type="entry name" value="STAS_anti-anti-sigma_factors"/>
    <property type="match status" value="1"/>
</dbReference>
<accession>A0A1D8K6J1</accession>
<dbReference type="KEGG" id="aaeo:BJI67_05455"/>
<evidence type="ECO:0000313" key="3">
    <source>
        <dbReference type="Proteomes" id="UP000095342"/>
    </source>
</evidence>
<name>A0A1D8K6J1_9GAMM</name>
<gene>
    <name evidence="2" type="ORF">BJI67_05455</name>
</gene>
<keyword evidence="3" id="KW-1185">Reference proteome</keyword>
<dbReference type="PROSITE" id="PS50801">
    <property type="entry name" value="STAS"/>
    <property type="match status" value="1"/>
</dbReference>
<organism evidence="2 3">
    <name type="scientific">Acidihalobacter aeolianus</name>
    <dbReference type="NCBI Taxonomy" id="2792603"/>
    <lineage>
        <taxon>Bacteria</taxon>
        <taxon>Pseudomonadati</taxon>
        <taxon>Pseudomonadota</taxon>
        <taxon>Gammaproteobacteria</taxon>
        <taxon>Chromatiales</taxon>
        <taxon>Ectothiorhodospiraceae</taxon>
        <taxon>Acidihalobacter</taxon>
    </lineage>
</organism>
<dbReference type="InterPro" id="IPR036513">
    <property type="entry name" value="STAS_dom_sf"/>
</dbReference>
<dbReference type="Gene3D" id="3.30.750.24">
    <property type="entry name" value="STAS domain"/>
    <property type="match status" value="1"/>
</dbReference>
<reference evidence="2 3" key="1">
    <citation type="submission" date="2016-09" db="EMBL/GenBank/DDBJ databases">
        <title>Acidihalobacter prosperus V6 (DSM14174).</title>
        <authorList>
            <person name="Khaleque H.N."/>
            <person name="Ramsay J.P."/>
            <person name="Murphy R.J.T."/>
            <person name="Kaksonen A.H."/>
            <person name="Boxall N.J."/>
            <person name="Watkin E.L.J."/>
        </authorList>
    </citation>
    <scope>NUCLEOTIDE SEQUENCE [LARGE SCALE GENOMIC DNA]</scope>
    <source>
        <strain evidence="2 3">V6</strain>
    </source>
</reference>
<proteinExistence type="predicted"/>
<dbReference type="Proteomes" id="UP000095342">
    <property type="component" value="Chromosome"/>
</dbReference>
<dbReference type="SUPFAM" id="SSF52091">
    <property type="entry name" value="SpoIIaa-like"/>
    <property type="match status" value="1"/>
</dbReference>
<evidence type="ECO:0000313" key="2">
    <source>
        <dbReference type="EMBL" id="AOV16589.1"/>
    </source>
</evidence>
<dbReference type="Pfam" id="PF13466">
    <property type="entry name" value="STAS_2"/>
    <property type="match status" value="1"/>
</dbReference>
<dbReference type="InterPro" id="IPR058548">
    <property type="entry name" value="MlaB-like_STAS"/>
</dbReference>
<dbReference type="RefSeq" id="WP_070072180.1">
    <property type="nucleotide sequence ID" value="NZ_CP017448.1"/>
</dbReference>
<sequence>MDIVAERQGDRMQLSLMGDLDIYGVADIHAHLASALDEAATVSLDLSRVENVDAAGIQLLMAVKREAGHRDKTFALIHHSACVIEAIELCQLERFFGDPLVLRPAAGRRT</sequence>